<evidence type="ECO:0000256" key="3">
    <source>
        <dbReference type="ARBA" id="ARBA00022917"/>
    </source>
</evidence>
<dbReference type="Gene3D" id="3.30.70.1660">
    <property type="match status" value="2"/>
</dbReference>
<reference evidence="5 6" key="1">
    <citation type="submission" date="2020-08" db="EMBL/GenBank/DDBJ databases">
        <authorList>
            <person name="Newling K."/>
            <person name="Davey J."/>
            <person name="Forrester S."/>
        </authorList>
    </citation>
    <scope>NUCLEOTIDE SEQUENCE [LARGE SCALE GENOMIC DNA]</scope>
    <source>
        <strain evidence="6">Crithidia deanei Carvalho (ATCC PRA-265)</strain>
    </source>
</reference>
<dbReference type="OrthoDB" id="2019491at2759"/>
<dbReference type="PANTHER" id="PTHR43804">
    <property type="entry name" value="LD18447P"/>
    <property type="match status" value="1"/>
</dbReference>
<organism evidence="5 6">
    <name type="scientific">Angomonas deanei</name>
    <dbReference type="NCBI Taxonomy" id="59799"/>
    <lineage>
        <taxon>Eukaryota</taxon>
        <taxon>Discoba</taxon>
        <taxon>Euglenozoa</taxon>
        <taxon>Kinetoplastea</taxon>
        <taxon>Metakinetoplastina</taxon>
        <taxon>Trypanosomatida</taxon>
        <taxon>Trypanosomatidae</taxon>
        <taxon>Strigomonadinae</taxon>
        <taxon>Angomonas</taxon>
    </lineage>
</organism>
<evidence type="ECO:0000313" key="6">
    <source>
        <dbReference type="Proteomes" id="UP000515908"/>
    </source>
</evidence>
<protein>
    <submittedName>
        <fullName evidence="5">PCRF domain/RF-1 domain containing protein, putative</fullName>
    </submittedName>
</protein>
<feature type="domain" description="Peptide chain release factor" evidence="4">
    <location>
        <begin position="128"/>
        <end position="252"/>
    </location>
</feature>
<dbReference type="InterPro" id="IPR000352">
    <property type="entry name" value="Pep_chain_release_fac_I"/>
</dbReference>
<dbReference type="EMBL" id="LR877152">
    <property type="protein sequence ID" value="CAD2217322.1"/>
    <property type="molecule type" value="Genomic_DNA"/>
</dbReference>
<dbReference type="AlphaFoldDB" id="A0A7G2CGK6"/>
<dbReference type="GO" id="GO:0003747">
    <property type="term" value="F:translation release factor activity"/>
    <property type="evidence" value="ECO:0007669"/>
    <property type="project" value="InterPro"/>
</dbReference>
<sequence length="443" mass="49565">MTLFRRTLSRLVGVGGTLGGVKKVTAQKIKYDKWCVKPTIQPLLNDIHHPLVLEYFLRLHMKNKNLEKLQSENLPFPPNAVDGSPFDMVRWNTNYRDELDTAEFLSEAIRKLTDSHDFRESLVLKQNTKEWSETDKELLEMADEDVKEHVESIRSVNGDVDRIMERRLNSEDIVGASSNVWNCSVVGRAGGEEASLFAGELAEAFKTYATEFRGLRVKTTTAEGDADTEKIGSLGFDFEVSGNNVYRYFHHEIGVHKVQRVPVTDAVGKMQTSTATFTMVPVLDPVSVNVHEEDCAINFVRGSGPGGQGMQSSSNCCVLTHKPSGITVKCHQSRSALGNKELALQMVAQRILADKVKQQNSSLHEAFNNQWSSGERSDKMRTYNFPQNRVTDHRLGKDYPLTNFLDRGSGLVLVHDELNALNDLQQLGDVLLKHIEGDFGSVV</sequence>
<keyword evidence="6" id="KW-1185">Reference proteome</keyword>
<dbReference type="InterPro" id="IPR050057">
    <property type="entry name" value="Prokaryotic/Mito_RF"/>
</dbReference>
<evidence type="ECO:0000256" key="1">
    <source>
        <dbReference type="ARBA" id="ARBA00010835"/>
    </source>
</evidence>
<dbReference type="Proteomes" id="UP000515908">
    <property type="component" value="Chromosome 08"/>
</dbReference>
<proteinExistence type="inferred from homology"/>
<dbReference type="Gene3D" id="3.30.160.20">
    <property type="match status" value="1"/>
</dbReference>
<dbReference type="GO" id="GO:0005737">
    <property type="term" value="C:cytoplasm"/>
    <property type="evidence" value="ECO:0007669"/>
    <property type="project" value="UniProtKB-ARBA"/>
</dbReference>
<keyword evidence="2" id="KW-0488">Methylation</keyword>
<dbReference type="InterPro" id="IPR045853">
    <property type="entry name" value="Pep_chain_release_fac_I_sf"/>
</dbReference>
<evidence type="ECO:0000256" key="2">
    <source>
        <dbReference type="ARBA" id="ARBA00022481"/>
    </source>
</evidence>
<keyword evidence="3" id="KW-0648">Protein biosynthesis</keyword>
<dbReference type="PANTHER" id="PTHR43804:SF7">
    <property type="entry name" value="LD18447P"/>
    <property type="match status" value="1"/>
</dbReference>
<dbReference type="Pfam" id="PF03462">
    <property type="entry name" value="PCRF"/>
    <property type="match status" value="1"/>
</dbReference>
<dbReference type="VEuPathDB" id="TriTrypDB:ADEAN_000480000"/>
<name>A0A7G2CGK6_9TRYP</name>
<evidence type="ECO:0000313" key="5">
    <source>
        <dbReference type="EMBL" id="CAD2217322.1"/>
    </source>
</evidence>
<dbReference type="Pfam" id="PF00472">
    <property type="entry name" value="RF-1"/>
    <property type="match status" value="1"/>
</dbReference>
<dbReference type="SMART" id="SM00937">
    <property type="entry name" value="PCRF"/>
    <property type="match status" value="1"/>
</dbReference>
<evidence type="ECO:0000259" key="4">
    <source>
        <dbReference type="SMART" id="SM00937"/>
    </source>
</evidence>
<dbReference type="InterPro" id="IPR005139">
    <property type="entry name" value="PCRF"/>
</dbReference>
<dbReference type="SUPFAM" id="SSF75620">
    <property type="entry name" value="Release factor"/>
    <property type="match status" value="1"/>
</dbReference>
<comment type="similarity">
    <text evidence="1">Belongs to the prokaryotic/mitochondrial release factor family.</text>
</comment>
<accession>A0A7G2CGK6</accession>
<gene>
    <name evidence="5" type="ORF">ADEAN_000480000</name>
</gene>